<dbReference type="PANTHER" id="PTHR11878:SF75">
    <property type="entry name" value="CALX-BETA DOMAIN-CONTAINING PROTEIN"/>
    <property type="match status" value="1"/>
</dbReference>
<evidence type="ECO:0000259" key="14">
    <source>
        <dbReference type="SMART" id="SM00237"/>
    </source>
</evidence>
<dbReference type="GO" id="GO:0007154">
    <property type="term" value="P:cell communication"/>
    <property type="evidence" value="ECO:0007669"/>
    <property type="project" value="InterPro"/>
</dbReference>
<keyword evidence="9 12" id="KW-1133">Transmembrane helix</keyword>
<evidence type="ECO:0000256" key="5">
    <source>
        <dbReference type="ARBA" id="ARBA00022692"/>
    </source>
</evidence>
<keyword evidence="5 12" id="KW-0812">Transmembrane</keyword>
<evidence type="ECO:0000256" key="9">
    <source>
        <dbReference type="ARBA" id="ARBA00022989"/>
    </source>
</evidence>
<dbReference type="InterPro" id="IPR004837">
    <property type="entry name" value="NaCa_Exmemb"/>
</dbReference>
<keyword evidence="11 12" id="KW-0472">Membrane</keyword>
<feature type="domain" description="Calx-beta" evidence="14">
    <location>
        <begin position="508"/>
        <end position="608"/>
    </location>
</feature>
<evidence type="ECO:0000256" key="13">
    <source>
        <dbReference type="SAM" id="SignalP"/>
    </source>
</evidence>
<comment type="subcellular location">
    <subcellularLocation>
        <location evidence="1">Endomembrane system</location>
        <topology evidence="1">Multi-pass membrane protein</topology>
    </subcellularLocation>
</comment>
<proteinExistence type="predicted"/>
<dbReference type="SMART" id="SM00237">
    <property type="entry name" value="Calx_beta"/>
    <property type="match status" value="2"/>
</dbReference>
<accession>A0A914Q662</accession>
<dbReference type="InterPro" id="IPR032452">
    <property type="entry name" value="Na_Ca_Ex_C-exten"/>
</dbReference>
<evidence type="ECO:0000256" key="7">
    <source>
        <dbReference type="ARBA" id="ARBA00022737"/>
    </source>
</evidence>
<evidence type="ECO:0000313" key="15">
    <source>
        <dbReference type="Proteomes" id="UP000887578"/>
    </source>
</evidence>
<dbReference type="InterPro" id="IPR044880">
    <property type="entry name" value="NCX_ion-bd_dom_sf"/>
</dbReference>
<keyword evidence="3" id="KW-0050">Antiport</keyword>
<feature type="transmembrane region" description="Helical" evidence="12">
    <location>
        <begin position="121"/>
        <end position="142"/>
    </location>
</feature>
<dbReference type="Proteomes" id="UP000887578">
    <property type="component" value="Unplaced"/>
</dbReference>
<dbReference type="GO" id="GO:0042383">
    <property type="term" value="C:sarcolemma"/>
    <property type="evidence" value="ECO:0007669"/>
    <property type="project" value="TreeGrafter"/>
</dbReference>
<dbReference type="GO" id="GO:0012505">
    <property type="term" value="C:endomembrane system"/>
    <property type="evidence" value="ECO:0007669"/>
    <property type="project" value="UniProtKB-SubCell"/>
</dbReference>
<dbReference type="GO" id="GO:0030424">
    <property type="term" value="C:axon"/>
    <property type="evidence" value="ECO:0007669"/>
    <property type="project" value="TreeGrafter"/>
</dbReference>
<feature type="transmembrane region" description="Helical" evidence="12">
    <location>
        <begin position="187"/>
        <end position="210"/>
    </location>
</feature>
<dbReference type="AlphaFoldDB" id="A0A914Q662"/>
<dbReference type="GO" id="GO:0098794">
    <property type="term" value="C:postsynapse"/>
    <property type="evidence" value="ECO:0007669"/>
    <property type="project" value="TreeGrafter"/>
</dbReference>
<keyword evidence="10" id="KW-0406">Ion transport</keyword>
<keyword evidence="2" id="KW-0813">Transport</keyword>
<evidence type="ECO:0000256" key="2">
    <source>
        <dbReference type="ARBA" id="ARBA00022448"/>
    </source>
</evidence>
<dbReference type="WBParaSite" id="PDA_v2.g26881.t1">
    <property type="protein sequence ID" value="PDA_v2.g26881.t1"/>
    <property type="gene ID" value="PDA_v2.g26881"/>
</dbReference>
<organism evidence="15 16">
    <name type="scientific">Panagrolaimus davidi</name>
    <dbReference type="NCBI Taxonomy" id="227884"/>
    <lineage>
        <taxon>Eukaryota</taxon>
        <taxon>Metazoa</taxon>
        <taxon>Ecdysozoa</taxon>
        <taxon>Nematoda</taxon>
        <taxon>Chromadorea</taxon>
        <taxon>Rhabditida</taxon>
        <taxon>Tylenchina</taxon>
        <taxon>Panagrolaimomorpha</taxon>
        <taxon>Panagrolaimoidea</taxon>
        <taxon>Panagrolaimidae</taxon>
        <taxon>Panagrolaimus</taxon>
    </lineage>
</organism>
<evidence type="ECO:0000256" key="8">
    <source>
        <dbReference type="ARBA" id="ARBA00022837"/>
    </source>
</evidence>
<dbReference type="InterPro" id="IPR051171">
    <property type="entry name" value="CaCA"/>
</dbReference>
<protein>
    <submittedName>
        <fullName evidence="16">Calx-beta domain-containing protein</fullName>
    </submittedName>
</protein>
<dbReference type="SUPFAM" id="SSF141072">
    <property type="entry name" value="CalX-like"/>
    <property type="match status" value="2"/>
</dbReference>
<dbReference type="Pfam" id="PF16494">
    <property type="entry name" value="Na_Ca_ex_C"/>
    <property type="match status" value="1"/>
</dbReference>
<dbReference type="GO" id="GO:0005432">
    <property type="term" value="F:calcium:sodium antiporter activity"/>
    <property type="evidence" value="ECO:0007669"/>
    <property type="project" value="TreeGrafter"/>
</dbReference>
<dbReference type="Pfam" id="PF01699">
    <property type="entry name" value="Na_Ca_ex"/>
    <property type="match status" value="1"/>
</dbReference>
<evidence type="ECO:0000256" key="11">
    <source>
        <dbReference type="ARBA" id="ARBA00023136"/>
    </source>
</evidence>
<dbReference type="GO" id="GO:0098703">
    <property type="term" value="P:calcium ion import across plasma membrane"/>
    <property type="evidence" value="ECO:0007669"/>
    <property type="project" value="TreeGrafter"/>
</dbReference>
<evidence type="ECO:0000256" key="1">
    <source>
        <dbReference type="ARBA" id="ARBA00004127"/>
    </source>
</evidence>
<keyword evidence="7" id="KW-0677">Repeat</keyword>
<evidence type="ECO:0000256" key="4">
    <source>
        <dbReference type="ARBA" id="ARBA00022568"/>
    </source>
</evidence>
<dbReference type="Gene3D" id="2.60.40.2030">
    <property type="match status" value="2"/>
</dbReference>
<dbReference type="Gene3D" id="1.20.1420.30">
    <property type="entry name" value="NCX, central ion-binding region"/>
    <property type="match status" value="1"/>
</dbReference>
<dbReference type="InterPro" id="IPR038081">
    <property type="entry name" value="CalX-like_sf"/>
</dbReference>
<keyword evidence="6 13" id="KW-0732">Signal</keyword>
<dbReference type="InterPro" id="IPR003644">
    <property type="entry name" value="Calx_beta"/>
</dbReference>
<evidence type="ECO:0000313" key="16">
    <source>
        <dbReference type="WBParaSite" id="PDA_v2.g26881.t1"/>
    </source>
</evidence>
<feature type="chain" id="PRO_5037747532" evidence="13">
    <location>
        <begin position="20"/>
        <end position="653"/>
    </location>
</feature>
<feature type="transmembrane region" description="Helical" evidence="12">
    <location>
        <begin position="216"/>
        <end position="236"/>
    </location>
</feature>
<feature type="domain" description="Calx-beta" evidence="14">
    <location>
        <begin position="368"/>
        <end position="484"/>
    </location>
</feature>
<evidence type="ECO:0000256" key="3">
    <source>
        <dbReference type="ARBA" id="ARBA00022449"/>
    </source>
</evidence>
<keyword evidence="15" id="KW-1185">Reference proteome</keyword>
<evidence type="ECO:0000256" key="6">
    <source>
        <dbReference type="ARBA" id="ARBA00022729"/>
    </source>
</evidence>
<feature type="transmembrane region" description="Helical" evidence="12">
    <location>
        <begin position="58"/>
        <end position="80"/>
    </location>
</feature>
<evidence type="ECO:0000256" key="10">
    <source>
        <dbReference type="ARBA" id="ARBA00023065"/>
    </source>
</evidence>
<reference evidence="16" key="1">
    <citation type="submission" date="2022-11" db="UniProtKB">
        <authorList>
            <consortium name="WormBaseParasite"/>
        </authorList>
    </citation>
    <scope>IDENTIFICATION</scope>
</reference>
<dbReference type="PANTHER" id="PTHR11878">
    <property type="entry name" value="SODIUM/CALCIUM EXCHANGER"/>
    <property type="match status" value="1"/>
</dbReference>
<name>A0A914Q662_9BILA</name>
<sequence>MKRIIFFIFLISLISPATSVDLAEEVELNRTCTPAKPCAPGLILPVWQPQIGLTTGDVIFRAAIYLIALFYLFLGVSIVADRFMAAIEVITSQETEVTLKKPTGEPYTILVRVWNETVSNLTLMALGSSAPEILLSIIEIFGNNFEAGELGPGTIVGSAAYNLFIIIAICILVIPDGEVRRIARNDVFWVTVIWSTFAYIWLYLILGVISPNVVEAWEGILTFAFFFLTVINAYIANRYFPSLGTRYLKGKAVTSYTSRTATYSNKGGEVRLENGDGTPAEQTDSLIHTIQDPDVLAFEEHKQLFWDTFTKIRAEHPDLDIKEVGKLTAWQALAKMPKSRAVRRVQAIRKLTAGVPLFREFDQKAEDIIEPLVPEKETKITVSFSPSQYICMENIEKVFIQVEVDRGSIQEPTIVTVHYKTIEDSAKAGADYEPIQGIITFLPHEINENFKNILNKDLTVLSVPIQIIDNEKYETDQKFHVHIYQAKAVSANDADKEYPATVGVASDATIIIVDDDHAGAFSFASEVFKVTENIGTFKLKVNRTRGARGDVNIPYTITEGTAKLGIDMEAATSGTLHFKDGVTSMDIPIKIINDDKYEKAEDFYVFLGDPIWQNSNQKGENEADGKPILGAHVRAKIIVTEDQEFKRLKLKNR</sequence>
<dbReference type="Pfam" id="PF03160">
    <property type="entry name" value="Calx-beta"/>
    <property type="match status" value="1"/>
</dbReference>
<evidence type="ECO:0000256" key="12">
    <source>
        <dbReference type="SAM" id="Phobius"/>
    </source>
</evidence>
<feature type="signal peptide" evidence="13">
    <location>
        <begin position="1"/>
        <end position="19"/>
    </location>
</feature>
<keyword evidence="8" id="KW-0106">Calcium</keyword>
<feature type="transmembrane region" description="Helical" evidence="12">
    <location>
        <begin position="154"/>
        <end position="175"/>
    </location>
</feature>
<keyword evidence="4" id="KW-0109">Calcium transport</keyword>